<evidence type="ECO:0000313" key="1">
    <source>
        <dbReference type="EMBL" id="KAH9526345.1"/>
    </source>
</evidence>
<reference evidence="1" key="1">
    <citation type="submission" date="2013-05" db="EMBL/GenBank/DDBJ databases">
        <authorList>
            <person name="Yim A.K.Y."/>
            <person name="Chan T.F."/>
            <person name="Ji K.M."/>
            <person name="Liu X.Y."/>
            <person name="Zhou J.W."/>
            <person name="Li R.Q."/>
            <person name="Yang K.Y."/>
            <person name="Li J."/>
            <person name="Li M."/>
            <person name="Law P.T.W."/>
            <person name="Wu Y.L."/>
            <person name="Cai Z.L."/>
            <person name="Qin H."/>
            <person name="Bao Y."/>
            <person name="Leung R.K.K."/>
            <person name="Ng P.K.S."/>
            <person name="Zou J."/>
            <person name="Zhong X.J."/>
            <person name="Ran P.X."/>
            <person name="Zhong N.S."/>
            <person name="Liu Z.G."/>
            <person name="Tsui S.K.W."/>
        </authorList>
    </citation>
    <scope>NUCLEOTIDE SEQUENCE</scope>
    <source>
        <strain evidence="1">Derf</strain>
        <tissue evidence="1">Whole organism</tissue>
    </source>
</reference>
<reference evidence="1" key="2">
    <citation type="journal article" date="2022" name="Res Sq">
        <title>Comparative Genomics Reveals Insights into the Divergent Evolution of Astigmatic Mites and Household Pest Adaptations.</title>
        <authorList>
            <person name="Xiong Q."/>
            <person name="Wan A.T.-Y."/>
            <person name="Liu X.-Y."/>
            <person name="Fung C.S.-H."/>
            <person name="Xiao X."/>
            <person name="Malainual N."/>
            <person name="Hou J."/>
            <person name="Wang L."/>
            <person name="Wang M."/>
            <person name="Yang K."/>
            <person name="Cui Y."/>
            <person name="Leung E."/>
            <person name="Nong W."/>
            <person name="Shin S.-K."/>
            <person name="Au S."/>
            <person name="Jeong K.Y."/>
            <person name="Chew F.T."/>
            <person name="Hui J."/>
            <person name="Leung T.F."/>
            <person name="Tungtrongchitr A."/>
            <person name="Zhong N."/>
            <person name="Liu Z."/>
            <person name="Tsui S."/>
        </authorList>
    </citation>
    <scope>NUCLEOTIDE SEQUENCE</scope>
    <source>
        <strain evidence="1">Derf</strain>
        <tissue evidence="1">Whole organism</tissue>
    </source>
</reference>
<proteinExistence type="predicted"/>
<organism evidence="1 2">
    <name type="scientific">Dermatophagoides farinae</name>
    <name type="common">American house dust mite</name>
    <dbReference type="NCBI Taxonomy" id="6954"/>
    <lineage>
        <taxon>Eukaryota</taxon>
        <taxon>Metazoa</taxon>
        <taxon>Ecdysozoa</taxon>
        <taxon>Arthropoda</taxon>
        <taxon>Chelicerata</taxon>
        <taxon>Arachnida</taxon>
        <taxon>Acari</taxon>
        <taxon>Acariformes</taxon>
        <taxon>Sarcoptiformes</taxon>
        <taxon>Astigmata</taxon>
        <taxon>Psoroptidia</taxon>
        <taxon>Analgoidea</taxon>
        <taxon>Pyroglyphidae</taxon>
        <taxon>Dermatophagoidinae</taxon>
        <taxon>Dermatophagoides</taxon>
    </lineage>
</organism>
<protein>
    <submittedName>
        <fullName evidence="1">Uncharacterized protein</fullName>
    </submittedName>
</protein>
<name>A0A922LCG5_DERFA</name>
<accession>A0A922LCG5</accession>
<evidence type="ECO:0000313" key="2">
    <source>
        <dbReference type="Proteomes" id="UP000790347"/>
    </source>
</evidence>
<dbReference type="Proteomes" id="UP000790347">
    <property type="component" value="Unassembled WGS sequence"/>
</dbReference>
<keyword evidence="2" id="KW-1185">Reference proteome</keyword>
<dbReference type="AlphaFoldDB" id="A0A922LCG5"/>
<dbReference type="EMBL" id="ASGP02000001">
    <property type="protein sequence ID" value="KAH9526345.1"/>
    <property type="molecule type" value="Genomic_DNA"/>
</dbReference>
<comment type="caution">
    <text evidence="1">The sequence shown here is derived from an EMBL/GenBank/DDBJ whole genome shotgun (WGS) entry which is preliminary data.</text>
</comment>
<sequence length="66" mass="7182">MKDSNTIKSSIRGNKSNPTSGNGFICIGTLSCVNESINEFNNIPVAMNINAIKLIECRCHNNINNV</sequence>
<dbReference type="PROSITE" id="PS51257">
    <property type="entry name" value="PROKAR_LIPOPROTEIN"/>
    <property type="match status" value="1"/>
</dbReference>
<gene>
    <name evidence="1" type="ORF">DERF_000443</name>
</gene>